<organism evidence="2 3">
    <name type="scientific">Sandarakinorhabdus cyanobacteriorum</name>
    <dbReference type="NCBI Taxonomy" id="1981098"/>
    <lineage>
        <taxon>Bacteria</taxon>
        <taxon>Pseudomonadati</taxon>
        <taxon>Pseudomonadota</taxon>
        <taxon>Alphaproteobacteria</taxon>
        <taxon>Sphingomonadales</taxon>
        <taxon>Sphingosinicellaceae</taxon>
        <taxon>Sandarakinorhabdus</taxon>
    </lineage>
</organism>
<dbReference type="NCBIfam" id="TIGR02595">
    <property type="entry name" value="PEP_CTERM"/>
    <property type="match status" value="1"/>
</dbReference>
<dbReference type="Pfam" id="PF07589">
    <property type="entry name" value="PEP-CTERM"/>
    <property type="match status" value="1"/>
</dbReference>
<protein>
    <recommendedName>
        <fullName evidence="1">Ice-binding protein C-terminal domain-containing protein</fullName>
    </recommendedName>
</protein>
<dbReference type="EMBL" id="NOXT01000106">
    <property type="protein sequence ID" value="OYQ29311.1"/>
    <property type="molecule type" value="Genomic_DNA"/>
</dbReference>
<sequence length="206" mass="21122">MTSVVSFTDVLTVSAPGLTSGSFVASLIIDGLLSPRASSVPLSDNGGYPNFEIKVELPDLATTVFDFNYTASNQNGVVGGAGSLNGMRYGGPYTGTFNFSIPFDTLVGQTVKVSLTCAVFAQTRNIGDTAGGTCDFAHTVTWGGVSQVLNQHGNVVTGVNITGATGANYAQSFAGAVPEPASWAMMLAGFGLAGAALRRQRRALPA</sequence>
<evidence type="ECO:0000313" key="2">
    <source>
        <dbReference type="EMBL" id="OYQ29311.1"/>
    </source>
</evidence>
<feature type="domain" description="Ice-binding protein C-terminal" evidence="1">
    <location>
        <begin position="176"/>
        <end position="199"/>
    </location>
</feature>
<gene>
    <name evidence="2" type="ORF">CHU93_07960</name>
</gene>
<proteinExistence type="predicted"/>
<keyword evidence="3" id="KW-1185">Reference proteome</keyword>
<dbReference type="NCBIfam" id="NF035944">
    <property type="entry name" value="PEPxxWA-CTERM"/>
    <property type="match status" value="1"/>
</dbReference>
<dbReference type="InterPro" id="IPR013424">
    <property type="entry name" value="Ice-binding_C"/>
</dbReference>
<comment type="caution">
    <text evidence="2">The sequence shown here is derived from an EMBL/GenBank/DDBJ whole genome shotgun (WGS) entry which is preliminary data.</text>
</comment>
<name>A0A255YJF3_9SPHN</name>
<evidence type="ECO:0000313" key="3">
    <source>
        <dbReference type="Proteomes" id="UP000216991"/>
    </source>
</evidence>
<dbReference type="Proteomes" id="UP000216991">
    <property type="component" value="Unassembled WGS sequence"/>
</dbReference>
<reference evidence="2 3" key="1">
    <citation type="submission" date="2017-07" db="EMBL/GenBank/DDBJ databases">
        <title>Sandarakinorhabdus cyanobacteriorum sp. nov., a novel bacterium isolated from cyanobacterial aggregates in a eutrophic lake.</title>
        <authorList>
            <person name="Cai H."/>
        </authorList>
    </citation>
    <scope>NUCLEOTIDE SEQUENCE [LARGE SCALE GENOMIC DNA]</scope>
    <source>
        <strain evidence="2 3">TH057</strain>
    </source>
</reference>
<evidence type="ECO:0000259" key="1">
    <source>
        <dbReference type="Pfam" id="PF07589"/>
    </source>
</evidence>
<accession>A0A255YJF3</accession>
<dbReference type="AlphaFoldDB" id="A0A255YJF3"/>